<accession>F6HVN9</accession>
<dbReference type="AlphaFoldDB" id="F6HVN9"/>
<dbReference type="PaxDb" id="29760-VIT_13s0106g00420.t01"/>
<gene>
    <name evidence="1" type="ordered locus">VIT_13s0106g00420</name>
</gene>
<dbReference type="InParanoid" id="F6HVN9"/>
<evidence type="ECO:0000313" key="1">
    <source>
        <dbReference type="EMBL" id="CCB58752.1"/>
    </source>
</evidence>
<proteinExistence type="predicted"/>
<sequence length="46" mass="5414">MTRNTLAWARTYERDQWGRAKARHLRFLAPTNPDHFFTAIGTNPRA</sequence>
<dbReference type="EMBL" id="FN596257">
    <property type="protein sequence ID" value="CCB58752.1"/>
    <property type="molecule type" value="Genomic_DNA"/>
</dbReference>
<dbReference type="HOGENOM" id="CLU_3192389_0_0_1"/>
<protein>
    <submittedName>
        <fullName evidence="1">Uncharacterized protein</fullName>
    </submittedName>
</protein>
<dbReference type="Proteomes" id="UP000009183">
    <property type="component" value="Chromosome 13"/>
</dbReference>
<reference evidence="2" key="1">
    <citation type="journal article" date="2007" name="Nature">
        <title>The grapevine genome sequence suggests ancestral hexaploidization in major angiosperm phyla.</title>
        <authorList>
            <consortium name="The French-Italian Public Consortium for Grapevine Genome Characterization."/>
            <person name="Jaillon O."/>
            <person name="Aury J.-M."/>
            <person name="Noel B."/>
            <person name="Policriti A."/>
            <person name="Clepet C."/>
            <person name="Casagrande A."/>
            <person name="Choisne N."/>
            <person name="Aubourg S."/>
            <person name="Vitulo N."/>
            <person name="Jubin C."/>
            <person name="Vezzi A."/>
            <person name="Legeai F."/>
            <person name="Hugueney P."/>
            <person name="Dasilva C."/>
            <person name="Horner D."/>
            <person name="Mica E."/>
            <person name="Jublot D."/>
            <person name="Poulain J."/>
            <person name="Bruyere C."/>
            <person name="Billault A."/>
            <person name="Segurens B."/>
            <person name="Gouyvenoux M."/>
            <person name="Ugarte E."/>
            <person name="Cattonaro F."/>
            <person name="Anthouard V."/>
            <person name="Vico V."/>
            <person name="Del Fabbro C."/>
            <person name="Alaux M."/>
            <person name="Di Gaspero G."/>
            <person name="Dumas V."/>
            <person name="Felice N."/>
            <person name="Paillard S."/>
            <person name="Juman I."/>
            <person name="Moroldo M."/>
            <person name="Scalabrin S."/>
            <person name="Canaguier A."/>
            <person name="Le Clainche I."/>
            <person name="Malacrida G."/>
            <person name="Durand E."/>
            <person name="Pesole G."/>
            <person name="Laucou V."/>
            <person name="Chatelet P."/>
            <person name="Merdinoglu D."/>
            <person name="Delledonne M."/>
            <person name="Pezzotti M."/>
            <person name="Lecharny A."/>
            <person name="Scarpelli C."/>
            <person name="Artiguenave F."/>
            <person name="Pe M.E."/>
            <person name="Valle G."/>
            <person name="Morgante M."/>
            <person name="Caboche M."/>
            <person name="Adam-Blondon A.-F."/>
            <person name="Weissenbach J."/>
            <person name="Quetier F."/>
            <person name="Wincker P."/>
        </authorList>
    </citation>
    <scope>NUCLEOTIDE SEQUENCE [LARGE SCALE GENOMIC DNA]</scope>
    <source>
        <strain evidence="2">cv. Pinot noir / PN40024</strain>
    </source>
</reference>
<evidence type="ECO:0000313" key="2">
    <source>
        <dbReference type="Proteomes" id="UP000009183"/>
    </source>
</evidence>
<keyword evidence="2" id="KW-1185">Reference proteome</keyword>
<name>F6HVN9_VITVI</name>
<organism evidence="1 2">
    <name type="scientific">Vitis vinifera</name>
    <name type="common">Grape</name>
    <dbReference type="NCBI Taxonomy" id="29760"/>
    <lineage>
        <taxon>Eukaryota</taxon>
        <taxon>Viridiplantae</taxon>
        <taxon>Streptophyta</taxon>
        <taxon>Embryophyta</taxon>
        <taxon>Tracheophyta</taxon>
        <taxon>Spermatophyta</taxon>
        <taxon>Magnoliopsida</taxon>
        <taxon>eudicotyledons</taxon>
        <taxon>Gunneridae</taxon>
        <taxon>Pentapetalae</taxon>
        <taxon>rosids</taxon>
        <taxon>Vitales</taxon>
        <taxon>Vitaceae</taxon>
        <taxon>Viteae</taxon>
        <taxon>Vitis</taxon>
    </lineage>
</organism>